<proteinExistence type="predicted"/>
<evidence type="ECO:0000313" key="2">
    <source>
        <dbReference type="EMBL" id="GIJ64511.1"/>
    </source>
</evidence>
<reference evidence="2" key="1">
    <citation type="submission" date="2021-01" db="EMBL/GenBank/DDBJ databases">
        <title>Whole genome shotgun sequence of Virgisporangium aurantiacum NBRC 16421.</title>
        <authorList>
            <person name="Komaki H."/>
            <person name="Tamura T."/>
        </authorList>
    </citation>
    <scope>NUCLEOTIDE SEQUENCE</scope>
    <source>
        <strain evidence="2">NBRC 16421</strain>
    </source>
</reference>
<gene>
    <name evidence="2" type="ORF">Vau01_120270</name>
</gene>
<dbReference type="InterPro" id="IPR007278">
    <property type="entry name" value="DUF397"/>
</dbReference>
<sequence>MGQELPKAADLYAVPMSAVAFMRPCGCNQGTENGESCVLIADVPGVTGAVVLRDSKRPDAGELRFTGAEWDEFLKTQIERVA</sequence>
<accession>A0A8J4E7G0</accession>
<evidence type="ECO:0000313" key="3">
    <source>
        <dbReference type="Proteomes" id="UP000612585"/>
    </source>
</evidence>
<organism evidence="2 3">
    <name type="scientific">Virgisporangium aurantiacum</name>
    <dbReference type="NCBI Taxonomy" id="175570"/>
    <lineage>
        <taxon>Bacteria</taxon>
        <taxon>Bacillati</taxon>
        <taxon>Actinomycetota</taxon>
        <taxon>Actinomycetes</taxon>
        <taxon>Micromonosporales</taxon>
        <taxon>Micromonosporaceae</taxon>
        <taxon>Virgisporangium</taxon>
    </lineage>
</organism>
<dbReference type="RefSeq" id="WP_239153020.1">
    <property type="nucleotide sequence ID" value="NZ_BOPG01000119.1"/>
</dbReference>
<name>A0A8J4E7G0_9ACTN</name>
<comment type="caution">
    <text evidence="2">The sequence shown here is derived from an EMBL/GenBank/DDBJ whole genome shotgun (WGS) entry which is preliminary data.</text>
</comment>
<dbReference type="EMBL" id="BOPG01000119">
    <property type="protein sequence ID" value="GIJ64511.1"/>
    <property type="molecule type" value="Genomic_DNA"/>
</dbReference>
<dbReference type="Proteomes" id="UP000612585">
    <property type="component" value="Unassembled WGS sequence"/>
</dbReference>
<keyword evidence="3" id="KW-1185">Reference proteome</keyword>
<dbReference type="AlphaFoldDB" id="A0A8J4E7G0"/>
<evidence type="ECO:0000259" key="1">
    <source>
        <dbReference type="Pfam" id="PF04149"/>
    </source>
</evidence>
<protein>
    <recommendedName>
        <fullName evidence="1">DUF397 domain-containing protein</fullName>
    </recommendedName>
</protein>
<feature type="domain" description="DUF397" evidence="1">
    <location>
        <begin position="32"/>
        <end position="75"/>
    </location>
</feature>
<dbReference type="Pfam" id="PF04149">
    <property type="entry name" value="DUF397"/>
    <property type="match status" value="1"/>
</dbReference>